<name>A0ABQ0RIP3_GLUNI</name>
<evidence type="ECO:0008006" key="4">
    <source>
        <dbReference type="Google" id="ProtNLM"/>
    </source>
</evidence>
<proteinExistence type="predicted"/>
<keyword evidence="1" id="KW-1133">Transmembrane helix</keyword>
<accession>A0ABQ0RIP3</accession>
<dbReference type="RefSeq" id="WP_141356308.1">
    <property type="nucleotide sequence ID" value="NZ_BAAAWM010000001.1"/>
</dbReference>
<keyword evidence="3" id="KW-1185">Reference proteome</keyword>
<evidence type="ECO:0000256" key="1">
    <source>
        <dbReference type="SAM" id="Phobius"/>
    </source>
</evidence>
<dbReference type="Proteomes" id="UP000316242">
    <property type="component" value="Unassembled WGS sequence"/>
</dbReference>
<gene>
    <name evidence="2" type="ORF">ANI01nite_08790</name>
</gene>
<comment type="caution">
    <text evidence="2">The sequence shown here is derived from an EMBL/GenBank/DDBJ whole genome shotgun (WGS) entry which is preliminary data.</text>
</comment>
<organism evidence="2 3">
    <name type="scientific">Glutamicibacter nicotianae</name>
    <name type="common">Arthrobacter nicotianae</name>
    <dbReference type="NCBI Taxonomy" id="37929"/>
    <lineage>
        <taxon>Bacteria</taxon>
        <taxon>Bacillati</taxon>
        <taxon>Actinomycetota</taxon>
        <taxon>Actinomycetes</taxon>
        <taxon>Micrococcales</taxon>
        <taxon>Micrococcaceae</taxon>
        <taxon>Glutamicibacter</taxon>
    </lineage>
</organism>
<keyword evidence="1" id="KW-0812">Transmembrane</keyword>
<protein>
    <recommendedName>
        <fullName evidence="4">Adhesin domain-containing protein</fullName>
    </recommendedName>
</protein>
<sequence length="287" mass="29969">MTSTHTMPLPPTPPAPSNNGKPLNIILAVLGGLVILTLVIATARSAFASVSREHAIHEAEVSGVTALEVSASSGRFDLVFADTEKAALEVRSAKAASWKLHREGNRLIVDAPNAWDNFCFFGCGFDENEATLVLPESLNNGTLDADFDLSAGSFNAVGNYKDVVVEVGAGDLELTGSAHTADVDLGAGEATVRLENVESARFDISAGELIGELSGEAPKSIDGSVSAGSLELQLPETTYDLRQNKAAGSVENQLATGPNSPHKITIQVAAGNAILYPEGTDKESIDR</sequence>
<reference evidence="2 3" key="1">
    <citation type="submission" date="2019-06" db="EMBL/GenBank/DDBJ databases">
        <title>Whole genome shotgun sequence of Glutamicibacter nicotianae NBRC 14234.</title>
        <authorList>
            <person name="Hosoyama A."/>
            <person name="Uohara A."/>
            <person name="Ohji S."/>
            <person name="Ichikawa N."/>
        </authorList>
    </citation>
    <scope>NUCLEOTIDE SEQUENCE [LARGE SCALE GENOMIC DNA]</scope>
    <source>
        <strain evidence="2 3">NBRC 14234</strain>
    </source>
</reference>
<feature type="transmembrane region" description="Helical" evidence="1">
    <location>
        <begin position="23"/>
        <end position="43"/>
    </location>
</feature>
<keyword evidence="1" id="KW-0472">Membrane</keyword>
<dbReference type="Gene3D" id="2.160.20.120">
    <property type="match status" value="1"/>
</dbReference>
<evidence type="ECO:0000313" key="3">
    <source>
        <dbReference type="Proteomes" id="UP000316242"/>
    </source>
</evidence>
<dbReference type="EMBL" id="BJNE01000002">
    <property type="protein sequence ID" value="GEC11676.1"/>
    <property type="molecule type" value="Genomic_DNA"/>
</dbReference>
<evidence type="ECO:0000313" key="2">
    <source>
        <dbReference type="EMBL" id="GEC11676.1"/>
    </source>
</evidence>